<sequence>MSRAIWCGDIKQGPWFSGYDLGINSKDRAYCHNWGPKPHGYKKLIRNVHGQFTADEYEFGQISQGPWFGKELGMGNES</sequence>
<organism evidence="1 2">
    <name type="scientific">Dentiscutata erythropus</name>
    <dbReference type="NCBI Taxonomy" id="1348616"/>
    <lineage>
        <taxon>Eukaryota</taxon>
        <taxon>Fungi</taxon>
        <taxon>Fungi incertae sedis</taxon>
        <taxon>Mucoromycota</taxon>
        <taxon>Glomeromycotina</taxon>
        <taxon>Glomeromycetes</taxon>
        <taxon>Diversisporales</taxon>
        <taxon>Gigasporaceae</taxon>
        <taxon>Dentiscutata</taxon>
    </lineage>
</organism>
<gene>
    <name evidence="1" type="ORF">DERYTH_LOCUS4860</name>
</gene>
<reference evidence="1" key="1">
    <citation type="submission" date="2021-06" db="EMBL/GenBank/DDBJ databases">
        <authorList>
            <person name="Kallberg Y."/>
            <person name="Tangrot J."/>
            <person name="Rosling A."/>
        </authorList>
    </citation>
    <scope>NUCLEOTIDE SEQUENCE</scope>
    <source>
        <strain evidence="1">MA453B</strain>
    </source>
</reference>
<accession>A0A9N9FK92</accession>
<name>A0A9N9FK92_9GLOM</name>
<evidence type="ECO:0000313" key="1">
    <source>
        <dbReference type="EMBL" id="CAG8542200.1"/>
    </source>
</evidence>
<proteinExistence type="predicted"/>
<keyword evidence="2" id="KW-1185">Reference proteome</keyword>
<dbReference type="EMBL" id="CAJVPY010001928">
    <property type="protein sequence ID" value="CAG8542200.1"/>
    <property type="molecule type" value="Genomic_DNA"/>
</dbReference>
<protein>
    <submittedName>
        <fullName evidence="1">22699_t:CDS:1</fullName>
    </submittedName>
</protein>
<dbReference type="AlphaFoldDB" id="A0A9N9FK92"/>
<evidence type="ECO:0000313" key="2">
    <source>
        <dbReference type="Proteomes" id="UP000789405"/>
    </source>
</evidence>
<dbReference type="Proteomes" id="UP000789405">
    <property type="component" value="Unassembled WGS sequence"/>
</dbReference>
<comment type="caution">
    <text evidence="1">The sequence shown here is derived from an EMBL/GenBank/DDBJ whole genome shotgun (WGS) entry which is preliminary data.</text>
</comment>